<dbReference type="Pfam" id="PF14060">
    <property type="entry name" value="DUF4252"/>
    <property type="match status" value="1"/>
</dbReference>
<comment type="caution">
    <text evidence="2">The sequence shown here is derived from an EMBL/GenBank/DDBJ whole genome shotgun (WGS) entry which is preliminary data.</text>
</comment>
<dbReference type="InterPro" id="IPR025348">
    <property type="entry name" value="DUF4252"/>
</dbReference>
<dbReference type="Proteomes" id="UP000249620">
    <property type="component" value="Unassembled WGS sequence"/>
</dbReference>
<dbReference type="AlphaFoldDB" id="A0A327YVV9"/>
<evidence type="ECO:0000256" key="1">
    <source>
        <dbReference type="SAM" id="SignalP"/>
    </source>
</evidence>
<dbReference type="RefSeq" id="WP_111565540.1">
    <property type="nucleotide sequence ID" value="NZ_QLMI01000001.1"/>
</dbReference>
<dbReference type="EMBL" id="QLMI01000001">
    <property type="protein sequence ID" value="RAK24952.1"/>
    <property type="molecule type" value="Genomic_DNA"/>
</dbReference>
<evidence type="ECO:0000313" key="2">
    <source>
        <dbReference type="EMBL" id="RAK24952.1"/>
    </source>
</evidence>
<reference evidence="2 3" key="1">
    <citation type="submission" date="2018-06" db="EMBL/GenBank/DDBJ databases">
        <title>Genomic Encyclopedia of Type Strains, Phase III (KMG-III): the genomes of soil and plant-associated and newly described type strains.</title>
        <authorList>
            <person name="Whitman W."/>
        </authorList>
    </citation>
    <scope>NUCLEOTIDE SEQUENCE [LARGE SCALE GENOMIC DNA]</scope>
    <source>
        <strain evidence="2 3">CGMCC 1.12398</strain>
    </source>
</reference>
<protein>
    <submittedName>
        <fullName evidence="2">Uncharacterized protein DUF4252</fullName>
    </submittedName>
</protein>
<proteinExistence type="predicted"/>
<feature type="chain" id="PRO_5016375850" evidence="1">
    <location>
        <begin position="20"/>
        <end position="175"/>
    </location>
</feature>
<organism evidence="2 3">
    <name type="scientific">Flavobacterium aquaticum</name>
    <dbReference type="NCBI Taxonomy" id="1236486"/>
    <lineage>
        <taxon>Bacteria</taxon>
        <taxon>Pseudomonadati</taxon>
        <taxon>Bacteroidota</taxon>
        <taxon>Flavobacteriia</taxon>
        <taxon>Flavobacteriales</taxon>
        <taxon>Flavobacteriaceae</taxon>
        <taxon>Flavobacterium</taxon>
    </lineage>
</organism>
<feature type="signal peptide" evidence="1">
    <location>
        <begin position="1"/>
        <end position="19"/>
    </location>
</feature>
<evidence type="ECO:0000313" key="3">
    <source>
        <dbReference type="Proteomes" id="UP000249620"/>
    </source>
</evidence>
<keyword evidence="3" id="KW-1185">Reference proteome</keyword>
<keyword evidence="1" id="KW-0732">Signal</keyword>
<accession>A0A327YVV9</accession>
<gene>
    <name evidence="2" type="ORF">B0I03_101109</name>
</gene>
<dbReference type="OrthoDB" id="705638at2"/>
<sequence length="175" mass="19318">MKNLVVVIAFLMASTVSFAQGAFDKFEDKEGVATVVVNKKMFEMMSKVKVDAKDKEMQQYMNLLKKLDNLKVFTTSNAKISSDMKATVNSYLKSNPLEELMRVNGDGKNVKIYVKSGANENIVRELLMFIEGSNVKDAGTVVLSLTGNFSLDEISVLTEKMSLPGGDDLKKASKK</sequence>
<name>A0A327YVV9_9FLAO</name>